<sequence length="176" mass="21188">MANENLNKLCMDESDPMLNALVRCKHGILLNLQTSWSKLNPGRRFWSCSCYGSKNCKFFRWRDKEEVDPRSSFILPRLVNKINELEQELCIRQIYIDNLRNSNLLLERRLNRRLKWCRFNRKILLCILICVVAMFINLDEFKSLYYLDFYFDLCCCYVHQQPVVQVLHIIWISILI</sequence>
<dbReference type="GO" id="GO:0008270">
    <property type="term" value="F:zinc ion binding"/>
    <property type="evidence" value="ECO:0007669"/>
    <property type="project" value="UniProtKB-KW"/>
</dbReference>
<name>A0AAV9LNK2_9SOLN</name>
<feature type="domain" description="GRF-type" evidence="6">
    <location>
        <begin position="24"/>
        <end position="65"/>
    </location>
</feature>
<dbReference type="PROSITE" id="PS51999">
    <property type="entry name" value="ZF_GRF"/>
    <property type="match status" value="1"/>
</dbReference>
<evidence type="ECO:0000313" key="8">
    <source>
        <dbReference type="Proteomes" id="UP001311915"/>
    </source>
</evidence>
<evidence type="ECO:0000256" key="2">
    <source>
        <dbReference type="ARBA" id="ARBA00022771"/>
    </source>
</evidence>
<comment type="caution">
    <text evidence="7">The sequence shown here is derived from an EMBL/GenBank/DDBJ whole genome shotgun (WGS) entry which is preliminary data.</text>
</comment>
<evidence type="ECO:0000256" key="5">
    <source>
        <dbReference type="SAM" id="Phobius"/>
    </source>
</evidence>
<evidence type="ECO:0000256" key="4">
    <source>
        <dbReference type="PROSITE-ProRule" id="PRU01343"/>
    </source>
</evidence>
<keyword evidence="1" id="KW-0479">Metal-binding</keyword>
<evidence type="ECO:0000256" key="1">
    <source>
        <dbReference type="ARBA" id="ARBA00022723"/>
    </source>
</evidence>
<dbReference type="EMBL" id="JAWPEI010000005">
    <property type="protein sequence ID" value="KAK4727299.1"/>
    <property type="molecule type" value="Genomic_DNA"/>
</dbReference>
<keyword evidence="5" id="KW-0812">Transmembrane</keyword>
<keyword evidence="5" id="KW-0472">Membrane</keyword>
<evidence type="ECO:0000259" key="6">
    <source>
        <dbReference type="PROSITE" id="PS51999"/>
    </source>
</evidence>
<keyword evidence="5" id="KW-1133">Transmembrane helix</keyword>
<gene>
    <name evidence="7" type="ORF">R3W88_032216</name>
</gene>
<proteinExistence type="predicted"/>
<feature type="transmembrane region" description="Helical" evidence="5">
    <location>
        <begin position="119"/>
        <end position="138"/>
    </location>
</feature>
<evidence type="ECO:0000256" key="3">
    <source>
        <dbReference type="ARBA" id="ARBA00022833"/>
    </source>
</evidence>
<keyword evidence="2 4" id="KW-0863">Zinc-finger</keyword>
<accession>A0AAV9LNK2</accession>
<keyword evidence="8" id="KW-1185">Reference proteome</keyword>
<dbReference type="InterPro" id="IPR010666">
    <property type="entry name" value="Znf_GRF"/>
</dbReference>
<keyword evidence="3" id="KW-0862">Zinc</keyword>
<dbReference type="Proteomes" id="UP001311915">
    <property type="component" value="Unassembled WGS sequence"/>
</dbReference>
<dbReference type="PANTHER" id="PTHR33248">
    <property type="entry name" value="ZINC ION-BINDING PROTEIN"/>
    <property type="match status" value="1"/>
</dbReference>
<reference evidence="7 8" key="1">
    <citation type="submission" date="2023-10" db="EMBL/GenBank/DDBJ databases">
        <title>Genome-Wide Identification Analysis in wild type Solanum Pinnatisectum Reveals Some Genes Defensing Phytophthora Infestans.</title>
        <authorList>
            <person name="Sun C."/>
        </authorList>
    </citation>
    <scope>NUCLEOTIDE SEQUENCE [LARGE SCALE GENOMIC DNA]</scope>
    <source>
        <strain evidence="7">LQN</strain>
        <tissue evidence="7">Leaf</tissue>
    </source>
</reference>
<dbReference type="AlphaFoldDB" id="A0AAV9LNK2"/>
<protein>
    <recommendedName>
        <fullName evidence="6">GRF-type domain-containing protein</fullName>
    </recommendedName>
</protein>
<evidence type="ECO:0000313" key="7">
    <source>
        <dbReference type="EMBL" id="KAK4727299.1"/>
    </source>
</evidence>
<organism evidence="7 8">
    <name type="scientific">Solanum pinnatisectum</name>
    <name type="common">tansyleaf nightshade</name>
    <dbReference type="NCBI Taxonomy" id="50273"/>
    <lineage>
        <taxon>Eukaryota</taxon>
        <taxon>Viridiplantae</taxon>
        <taxon>Streptophyta</taxon>
        <taxon>Embryophyta</taxon>
        <taxon>Tracheophyta</taxon>
        <taxon>Spermatophyta</taxon>
        <taxon>Magnoliopsida</taxon>
        <taxon>eudicotyledons</taxon>
        <taxon>Gunneridae</taxon>
        <taxon>Pentapetalae</taxon>
        <taxon>asterids</taxon>
        <taxon>lamiids</taxon>
        <taxon>Solanales</taxon>
        <taxon>Solanaceae</taxon>
        <taxon>Solanoideae</taxon>
        <taxon>Solaneae</taxon>
        <taxon>Solanum</taxon>
    </lineage>
</organism>
<dbReference type="Pfam" id="PF06839">
    <property type="entry name" value="Zn_ribbon_GRF"/>
    <property type="match status" value="1"/>
</dbReference>